<name>A0A3R7GK70_CLOSI</name>
<dbReference type="Proteomes" id="UP000286415">
    <property type="component" value="Unassembled WGS sequence"/>
</dbReference>
<dbReference type="OrthoDB" id="10490208at2759"/>
<reference evidence="2 3" key="2">
    <citation type="journal article" date="2021" name="Genomics">
        <title>High-quality reference genome for Clonorchis sinensis.</title>
        <authorList>
            <person name="Young N.D."/>
            <person name="Stroehlein A.J."/>
            <person name="Kinkar L."/>
            <person name="Wang T."/>
            <person name="Sohn W.M."/>
            <person name="Chang B.C.H."/>
            <person name="Kaur P."/>
            <person name="Weisz D."/>
            <person name="Dudchenko O."/>
            <person name="Aiden E.L."/>
            <person name="Korhonen P.K."/>
            <person name="Gasser R.B."/>
        </authorList>
    </citation>
    <scope>NUCLEOTIDE SEQUENCE [LARGE SCALE GENOMIC DNA]</scope>
    <source>
        <strain evidence="2">Cs-k2</strain>
    </source>
</reference>
<accession>A0A3R7GK70</accession>
<reference evidence="2 3" key="1">
    <citation type="journal article" date="2018" name="Biotechnol. Adv.">
        <title>Improved genomic resources and new bioinformatic workflow for the carcinogenic parasite Clonorchis sinensis: Biotechnological implications.</title>
        <authorList>
            <person name="Wang D."/>
            <person name="Korhonen P.K."/>
            <person name="Gasser R.B."/>
            <person name="Young N.D."/>
        </authorList>
    </citation>
    <scope>NUCLEOTIDE SEQUENCE [LARGE SCALE GENOMIC DNA]</scope>
    <source>
        <strain evidence="2">Cs-k2</strain>
    </source>
</reference>
<dbReference type="EMBL" id="NIRI02000056">
    <property type="protein sequence ID" value="KAG5445259.1"/>
    <property type="molecule type" value="Genomic_DNA"/>
</dbReference>
<evidence type="ECO:0000256" key="1">
    <source>
        <dbReference type="SAM" id="MobiDB-lite"/>
    </source>
</evidence>
<dbReference type="AlphaFoldDB" id="A0A3R7GK70"/>
<protein>
    <submittedName>
        <fullName evidence="2">Uncharacterized protein</fullName>
    </submittedName>
</protein>
<keyword evidence="3" id="KW-1185">Reference proteome</keyword>
<dbReference type="InParanoid" id="A0A3R7GK70"/>
<gene>
    <name evidence="2" type="ORF">CSKR_110440</name>
</gene>
<feature type="region of interest" description="Disordered" evidence="1">
    <location>
        <begin position="1"/>
        <end position="77"/>
    </location>
</feature>
<proteinExistence type="predicted"/>
<sequence>MPCEGSTRGSIPPGCISLDKGSREGSNHGPSGERQPLNDKNKTDPGILGESLDPVYQSVNPTSNQAQWESRSPHPGRRVAAPKRFVIFFITLCQAKGRPPL</sequence>
<evidence type="ECO:0000313" key="3">
    <source>
        <dbReference type="Proteomes" id="UP000286415"/>
    </source>
</evidence>
<organism evidence="2 3">
    <name type="scientific">Clonorchis sinensis</name>
    <name type="common">Chinese liver fluke</name>
    <dbReference type="NCBI Taxonomy" id="79923"/>
    <lineage>
        <taxon>Eukaryota</taxon>
        <taxon>Metazoa</taxon>
        <taxon>Spiralia</taxon>
        <taxon>Lophotrochozoa</taxon>
        <taxon>Platyhelminthes</taxon>
        <taxon>Trematoda</taxon>
        <taxon>Digenea</taxon>
        <taxon>Opisthorchiida</taxon>
        <taxon>Opisthorchiata</taxon>
        <taxon>Opisthorchiidae</taxon>
        <taxon>Clonorchis</taxon>
    </lineage>
</organism>
<evidence type="ECO:0000313" key="2">
    <source>
        <dbReference type="EMBL" id="KAG5445259.1"/>
    </source>
</evidence>
<feature type="compositionally biased region" description="Polar residues" evidence="1">
    <location>
        <begin position="57"/>
        <end position="70"/>
    </location>
</feature>
<comment type="caution">
    <text evidence="2">The sequence shown here is derived from an EMBL/GenBank/DDBJ whole genome shotgun (WGS) entry which is preliminary data.</text>
</comment>